<evidence type="ECO:0008006" key="3">
    <source>
        <dbReference type="Google" id="ProtNLM"/>
    </source>
</evidence>
<protein>
    <recommendedName>
        <fullName evidence="3">DUF4062 domain-containing protein</fullName>
    </recommendedName>
</protein>
<keyword evidence="2" id="KW-1185">Reference proteome</keyword>
<comment type="caution">
    <text evidence="1">The sequence shown here is derived from an EMBL/GenBank/DDBJ whole genome shotgun (WGS) entry which is preliminary data.</text>
</comment>
<dbReference type="EMBL" id="SNWM01000005">
    <property type="protein sequence ID" value="TDO20230.1"/>
    <property type="molecule type" value="Genomic_DNA"/>
</dbReference>
<accession>A0A4R6ID74</accession>
<proteinExistence type="predicted"/>
<gene>
    <name evidence="1" type="ORF">CLV32_3990</name>
</gene>
<dbReference type="AlphaFoldDB" id="A0A4R6ID74"/>
<evidence type="ECO:0000313" key="1">
    <source>
        <dbReference type="EMBL" id="TDO20230.1"/>
    </source>
</evidence>
<organism evidence="1 2">
    <name type="scientific">Pedobacter duraquae</name>
    <dbReference type="NCBI Taxonomy" id="425511"/>
    <lineage>
        <taxon>Bacteria</taxon>
        <taxon>Pseudomonadati</taxon>
        <taxon>Bacteroidota</taxon>
        <taxon>Sphingobacteriia</taxon>
        <taxon>Sphingobacteriales</taxon>
        <taxon>Sphingobacteriaceae</taxon>
        <taxon>Pedobacter</taxon>
    </lineage>
</organism>
<reference evidence="1 2" key="1">
    <citation type="submission" date="2019-03" db="EMBL/GenBank/DDBJ databases">
        <title>Genomic Encyclopedia of Archaeal and Bacterial Type Strains, Phase II (KMG-II): from individual species to whole genera.</title>
        <authorList>
            <person name="Goeker M."/>
        </authorList>
    </citation>
    <scope>NUCLEOTIDE SEQUENCE [LARGE SCALE GENOMIC DNA]</scope>
    <source>
        <strain evidence="1 2">DSM 19034</strain>
    </source>
</reference>
<dbReference type="Proteomes" id="UP000295499">
    <property type="component" value="Unassembled WGS sequence"/>
</dbReference>
<dbReference type="RefSeq" id="WP_133558605.1">
    <property type="nucleotide sequence ID" value="NZ_SNWM01000005.1"/>
</dbReference>
<name>A0A4R6ID74_9SPHI</name>
<evidence type="ECO:0000313" key="2">
    <source>
        <dbReference type="Proteomes" id="UP000295499"/>
    </source>
</evidence>
<sequence>MLSPSVMFCGAADTQCYLEDYFNACRSLNLQKPVTFINGIFFFDQFGGPKAHKFSSQLTIDASDLIIFVIKSTYADITWEEEFEYASEQGKNLIILCYQPTYDVYRGATTYQVRESTLFAKMAYLETCNRYNQMGIIGYQDFGLEQAIINQISALFASALKNNQSYNKRQSFINNQLYGKKYKEYKKHPITNKNVELCRQILFDPYENKETRKRALQYFMYSKSLIIDGASEQEQFKTLLEECLDKDVSKRAWKEVTKTLFPELNG</sequence>